<name>A0ABS6BCJ4_9NOCA</name>
<feature type="compositionally biased region" description="Low complexity" evidence="1">
    <location>
        <begin position="300"/>
        <end position="328"/>
    </location>
</feature>
<feature type="region of interest" description="Disordered" evidence="1">
    <location>
        <begin position="171"/>
        <end position="389"/>
    </location>
</feature>
<dbReference type="Proteomes" id="UP000733379">
    <property type="component" value="Unassembled WGS sequence"/>
</dbReference>
<feature type="compositionally biased region" description="Low complexity" evidence="1">
    <location>
        <begin position="187"/>
        <end position="276"/>
    </location>
</feature>
<gene>
    <name evidence="2" type="ORF">KO481_41675</name>
</gene>
<reference evidence="2 3" key="1">
    <citation type="submission" date="2021-06" db="EMBL/GenBank/DDBJ databases">
        <title>Actinomycetes sequencing.</title>
        <authorList>
            <person name="Shan Q."/>
        </authorList>
    </citation>
    <scope>NUCLEOTIDE SEQUENCE [LARGE SCALE GENOMIC DNA]</scope>
    <source>
        <strain evidence="2 3">NEAU-G5</strain>
    </source>
</reference>
<feature type="compositionally biased region" description="Gly residues" evidence="1">
    <location>
        <begin position="329"/>
        <end position="339"/>
    </location>
</feature>
<dbReference type="SUPFAM" id="SSF140453">
    <property type="entry name" value="EsxAB dimer-like"/>
    <property type="match status" value="1"/>
</dbReference>
<accession>A0ABS6BCJ4</accession>
<dbReference type="EMBL" id="JAHKNI010000028">
    <property type="protein sequence ID" value="MBU3068012.1"/>
    <property type="molecule type" value="Genomic_DNA"/>
</dbReference>
<sequence>MAVSNEPPKIANGGENPDSMSHWDIYNAFDPLSPGTAQTPEQQYGDIASKWSEAASFFASRIRQSSSAAWDGKAADASRTAISNYASRSEELTDALNALASQVGSAKDGVTNTKNGVDKPIEHVSIWHPLDGDFFGHHGPRSLSKINSERDKAREAMKNNYVANMISADKSIPVTPKPTSPTNPLYTYTPTSGNPNSSNSNSNSNNQSIGNSTSSTSYSGSGSDSGSQSGTSSSDSTSHSSYQSSNASTSLSTLPSSFYSGLSSSLSTTPSSFTSGTGTGSGSGGYDGGTTTNSGGGLGKSVTGTGNTTTGTTAAAAATKAGTSSTGMTGMGGMGGANKGKGKGEDDADHSLPEWLRNMENTEELLGPQPKTIPGGVIGGDYEDPHAGA</sequence>
<feature type="compositionally biased region" description="Gly residues" evidence="1">
    <location>
        <begin position="277"/>
        <end position="299"/>
    </location>
</feature>
<feature type="region of interest" description="Disordered" evidence="1">
    <location>
        <begin position="1"/>
        <end position="21"/>
    </location>
</feature>
<keyword evidence="3" id="KW-1185">Reference proteome</keyword>
<protein>
    <recommendedName>
        <fullName evidence="4">PPE family domain-containing protein</fullName>
    </recommendedName>
</protein>
<dbReference type="InterPro" id="IPR036689">
    <property type="entry name" value="ESAT-6-like_sf"/>
</dbReference>
<organism evidence="2 3">
    <name type="scientific">Nocardia albiluteola</name>
    <dbReference type="NCBI Taxonomy" id="2842303"/>
    <lineage>
        <taxon>Bacteria</taxon>
        <taxon>Bacillati</taxon>
        <taxon>Actinomycetota</taxon>
        <taxon>Actinomycetes</taxon>
        <taxon>Mycobacteriales</taxon>
        <taxon>Nocardiaceae</taxon>
        <taxon>Nocardia</taxon>
    </lineage>
</organism>
<evidence type="ECO:0000313" key="3">
    <source>
        <dbReference type="Proteomes" id="UP000733379"/>
    </source>
</evidence>
<evidence type="ECO:0000256" key="1">
    <source>
        <dbReference type="SAM" id="MobiDB-lite"/>
    </source>
</evidence>
<feature type="compositionally biased region" description="Basic and acidic residues" evidence="1">
    <location>
        <begin position="342"/>
        <end position="352"/>
    </location>
</feature>
<dbReference type="RefSeq" id="WP_215924092.1">
    <property type="nucleotide sequence ID" value="NZ_JAHKNI010000028.1"/>
</dbReference>
<proteinExistence type="predicted"/>
<dbReference type="Gene3D" id="1.10.287.1060">
    <property type="entry name" value="ESAT-6-like"/>
    <property type="match status" value="1"/>
</dbReference>
<evidence type="ECO:0008006" key="4">
    <source>
        <dbReference type="Google" id="ProtNLM"/>
    </source>
</evidence>
<comment type="caution">
    <text evidence="2">The sequence shown here is derived from an EMBL/GenBank/DDBJ whole genome shotgun (WGS) entry which is preliminary data.</text>
</comment>
<evidence type="ECO:0000313" key="2">
    <source>
        <dbReference type="EMBL" id="MBU3068012.1"/>
    </source>
</evidence>